<dbReference type="GO" id="GO:0000976">
    <property type="term" value="F:transcription cis-regulatory region binding"/>
    <property type="evidence" value="ECO:0007669"/>
    <property type="project" value="TreeGrafter"/>
</dbReference>
<name>A0A4U8W446_9NOCA</name>
<dbReference type="InterPro" id="IPR009057">
    <property type="entry name" value="Homeodomain-like_sf"/>
</dbReference>
<dbReference type="PROSITE" id="PS50977">
    <property type="entry name" value="HTH_TETR_2"/>
    <property type="match status" value="1"/>
</dbReference>
<dbReference type="InterPro" id="IPR036271">
    <property type="entry name" value="Tet_transcr_reg_TetR-rel_C_sf"/>
</dbReference>
<dbReference type="Proteomes" id="UP000290439">
    <property type="component" value="Chromosome"/>
</dbReference>
<evidence type="ECO:0000313" key="7">
    <source>
        <dbReference type="Proteomes" id="UP000290439"/>
    </source>
</evidence>
<evidence type="ECO:0000313" key="6">
    <source>
        <dbReference type="EMBL" id="VFA96797.1"/>
    </source>
</evidence>
<dbReference type="Gene3D" id="1.10.357.10">
    <property type="entry name" value="Tetracycline Repressor, domain 2"/>
    <property type="match status" value="1"/>
</dbReference>
<evidence type="ECO:0000256" key="1">
    <source>
        <dbReference type="ARBA" id="ARBA00023015"/>
    </source>
</evidence>
<keyword evidence="3" id="KW-0804">Transcription</keyword>
<dbReference type="PANTHER" id="PTHR30055:SF234">
    <property type="entry name" value="HTH-TYPE TRANSCRIPTIONAL REGULATOR BETI"/>
    <property type="match status" value="1"/>
</dbReference>
<dbReference type="PANTHER" id="PTHR30055">
    <property type="entry name" value="HTH-TYPE TRANSCRIPTIONAL REGULATOR RUTR"/>
    <property type="match status" value="1"/>
</dbReference>
<dbReference type="InterPro" id="IPR049445">
    <property type="entry name" value="TetR_SbtR-like_C"/>
</dbReference>
<accession>A0A4U8W446</accession>
<evidence type="ECO:0000256" key="3">
    <source>
        <dbReference type="ARBA" id="ARBA00023163"/>
    </source>
</evidence>
<dbReference type="SUPFAM" id="SSF48498">
    <property type="entry name" value="Tetracyclin repressor-like, C-terminal domain"/>
    <property type="match status" value="1"/>
</dbReference>
<feature type="DNA-binding region" description="H-T-H motif" evidence="4">
    <location>
        <begin position="35"/>
        <end position="54"/>
    </location>
</feature>
<dbReference type="Pfam" id="PF00440">
    <property type="entry name" value="TetR_N"/>
    <property type="match status" value="1"/>
</dbReference>
<evidence type="ECO:0000259" key="5">
    <source>
        <dbReference type="PROSITE" id="PS50977"/>
    </source>
</evidence>
<evidence type="ECO:0000256" key="2">
    <source>
        <dbReference type="ARBA" id="ARBA00023125"/>
    </source>
</evidence>
<proteinExistence type="predicted"/>
<dbReference type="Pfam" id="PF21597">
    <property type="entry name" value="TetR_C_43"/>
    <property type="match status" value="1"/>
</dbReference>
<dbReference type="InterPro" id="IPR001647">
    <property type="entry name" value="HTH_TetR"/>
</dbReference>
<dbReference type="GO" id="GO:0003700">
    <property type="term" value="F:DNA-binding transcription factor activity"/>
    <property type="evidence" value="ECO:0007669"/>
    <property type="project" value="TreeGrafter"/>
</dbReference>
<dbReference type="EMBL" id="LR215973">
    <property type="protein sequence ID" value="VFA96797.1"/>
    <property type="molecule type" value="Genomic_DNA"/>
</dbReference>
<sequence>MPNPPRRLRADAGRNRARVLEAATALFAERGDEVQMSEVAGAAGVGVGTIYRHFPTRQALMEAIAEQRFRQILDFAQTKCPEFGTGIEAVRWLLTHVGQVHEQGRTLSRTIESTLGSIAPQGSVEADLFEFASGILEQGKADGSLRPDVTADDLYMIIGSLASVVRADLGDWHRFIDIVLDGLKP</sequence>
<feature type="domain" description="HTH tetR-type" evidence="5">
    <location>
        <begin position="13"/>
        <end position="72"/>
    </location>
</feature>
<organism evidence="6 7">
    <name type="scientific">Nocardia cyriacigeorgica</name>
    <dbReference type="NCBI Taxonomy" id="135487"/>
    <lineage>
        <taxon>Bacteria</taxon>
        <taxon>Bacillati</taxon>
        <taxon>Actinomycetota</taxon>
        <taxon>Actinomycetes</taxon>
        <taxon>Mycobacteriales</taxon>
        <taxon>Nocardiaceae</taxon>
        <taxon>Nocardia</taxon>
    </lineage>
</organism>
<keyword evidence="2 4" id="KW-0238">DNA-binding</keyword>
<dbReference type="AlphaFoldDB" id="A0A4U8W446"/>
<protein>
    <submittedName>
        <fullName evidence="6">HTH-type transcriptional repressor KstR2</fullName>
    </submittedName>
</protein>
<evidence type="ECO:0000256" key="4">
    <source>
        <dbReference type="PROSITE-ProRule" id="PRU00335"/>
    </source>
</evidence>
<dbReference type="RefSeq" id="WP_130915844.1">
    <property type="nucleotide sequence ID" value="NZ_LR215973.1"/>
</dbReference>
<dbReference type="InterPro" id="IPR050109">
    <property type="entry name" value="HTH-type_TetR-like_transc_reg"/>
</dbReference>
<dbReference type="PRINTS" id="PR00455">
    <property type="entry name" value="HTHTETR"/>
</dbReference>
<reference evidence="6 7" key="1">
    <citation type="submission" date="2019-02" db="EMBL/GenBank/DDBJ databases">
        <authorList>
            <consortium name="Pathogen Informatics"/>
        </authorList>
    </citation>
    <scope>NUCLEOTIDE SEQUENCE [LARGE SCALE GENOMIC DNA]</scope>
    <source>
        <strain evidence="6 7">3012STDY6756504</strain>
    </source>
</reference>
<gene>
    <name evidence="6" type="primary">kstR2_2</name>
    <name evidence="6" type="ORF">NCTC10797_00552</name>
</gene>
<dbReference type="SUPFAM" id="SSF46689">
    <property type="entry name" value="Homeodomain-like"/>
    <property type="match status" value="1"/>
</dbReference>
<keyword evidence="1" id="KW-0805">Transcription regulation</keyword>